<evidence type="ECO:0000313" key="1">
    <source>
        <dbReference type="EMBL" id="MCX5616607.1"/>
    </source>
</evidence>
<sequence>MKSLEGNSDSSSQIAQKRYPSAIRKLFKKFLFYRYCVALQRPLIIPEGKTDSVYLREAVKKRVDHYPVLGGFEGGNFKHGVNYFNYDSKLVHEVMDMRGGTADLSSFMRSYVEHSKNFIHKPMKYPVILVVDNDDGLKKLKDTVRKYFRVQLDINTKESFYHLCENLYLVKTPEDGGETYIEDLFPEKWCNYELNGKRLDTSNSKIDVSKFYGKAYFANYVVKPNASKIDFSGFDSLLDRISLAIIEYSKKDKICE</sequence>
<reference evidence="1" key="1">
    <citation type="submission" date="2022-07" db="EMBL/GenBank/DDBJ databases">
        <title>Bombella genomes.</title>
        <authorList>
            <person name="Harer L."/>
            <person name="Styblova S."/>
            <person name="Ehrmann M."/>
        </authorList>
    </citation>
    <scope>NUCLEOTIDE SEQUENCE</scope>
    <source>
        <strain evidence="1">TMW 2.2559</strain>
    </source>
</reference>
<keyword evidence="2" id="KW-1185">Reference proteome</keyword>
<dbReference type="Proteomes" id="UP001165633">
    <property type="component" value="Unassembled WGS sequence"/>
</dbReference>
<organism evidence="1 2">
    <name type="scientific">Bombella dulcis</name>
    <dbReference type="NCBI Taxonomy" id="2967339"/>
    <lineage>
        <taxon>Bacteria</taxon>
        <taxon>Pseudomonadati</taxon>
        <taxon>Pseudomonadota</taxon>
        <taxon>Alphaproteobacteria</taxon>
        <taxon>Acetobacterales</taxon>
        <taxon>Acetobacteraceae</taxon>
        <taxon>Bombella</taxon>
    </lineage>
</organism>
<dbReference type="RefSeq" id="WP_266127577.1">
    <property type="nucleotide sequence ID" value="NZ_JANIDV010000003.1"/>
</dbReference>
<comment type="caution">
    <text evidence="1">The sequence shown here is derived from an EMBL/GenBank/DDBJ whole genome shotgun (WGS) entry which is preliminary data.</text>
</comment>
<accession>A0ABT3WFL6</accession>
<evidence type="ECO:0000313" key="2">
    <source>
        <dbReference type="Proteomes" id="UP001165633"/>
    </source>
</evidence>
<name>A0ABT3WFL6_9PROT</name>
<gene>
    <name evidence="1" type="ORF">NQF87_06440</name>
</gene>
<dbReference type="EMBL" id="JANIDV010000003">
    <property type="protein sequence ID" value="MCX5616607.1"/>
    <property type="molecule type" value="Genomic_DNA"/>
</dbReference>
<proteinExistence type="predicted"/>
<protein>
    <submittedName>
        <fullName evidence="1">Uncharacterized protein</fullName>
    </submittedName>
</protein>